<evidence type="ECO:0000313" key="1">
    <source>
        <dbReference type="EMBL" id="EJU04480.1"/>
    </source>
</evidence>
<proteinExistence type="predicted"/>
<dbReference type="GeneID" id="63691301"/>
<dbReference type="Proteomes" id="UP000030653">
    <property type="component" value="Unassembled WGS sequence"/>
</dbReference>
<name>M5G8I5_DACPD</name>
<evidence type="ECO:0000313" key="2">
    <source>
        <dbReference type="Proteomes" id="UP000030653"/>
    </source>
</evidence>
<organism evidence="1 2">
    <name type="scientific">Dacryopinax primogenitus (strain DJM 731)</name>
    <name type="common">Brown rot fungus</name>
    <dbReference type="NCBI Taxonomy" id="1858805"/>
    <lineage>
        <taxon>Eukaryota</taxon>
        <taxon>Fungi</taxon>
        <taxon>Dikarya</taxon>
        <taxon>Basidiomycota</taxon>
        <taxon>Agaricomycotina</taxon>
        <taxon>Dacrymycetes</taxon>
        <taxon>Dacrymycetales</taxon>
        <taxon>Dacrymycetaceae</taxon>
        <taxon>Dacryopinax</taxon>
    </lineage>
</organism>
<dbReference type="RefSeq" id="XP_040631374.1">
    <property type="nucleotide sequence ID" value="XM_040776239.1"/>
</dbReference>
<dbReference type="HOGENOM" id="CLU_2996463_0_0_1"/>
<dbReference type="EMBL" id="JH795858">
    <property type="protein sequence ID" value="EJU04480.1"/>
    <property type="molecule type" value="Genomic_DNA"/>
</dbReference>
<protein>
    <submittedName>
        <fullName evidence="1">Uncharacterized protein</fullName>
    </submittedName>
</protein>
<reference evidence="1 2" key="1">
    <citation type="journal article" date="2012" name="Science">
        <title>The Paleozoic origin of enzymatic lignin decomposition reconstructed from 31 fungal genomes.</title>
        <authorList>
            <person name="Floudas D."/>
            <person name="Binder M."/>
            <person name="Riley R."/>
            <person name="Barry K."/>
            <person name="Blanchette R.A."/>
            <person name="Henrissat B."/>
            <person name="Martinez A.T."/>
            <person name="Otillar R."/>
            <person name="Spatafora J.W."/>
            <person name="Yadav J.S."/>
            <person name="Aerts A."/>
            <person name="Benoit I."/>
            <person name="Boyd A."/>
            <person name="Carlson A."/>
            <person name="Copeland A."/>
            <person name="Coutinho P.M."/>
            <person name="de Vries R.P."/>
            <person name="Ferreira P."/>
            <person name="Findley K."/>
            <person name="Foster B."/>
            <person name="Gaskell J."/>
            <person name="Glotzer D."/>
            <person name="Gorecki P."/>
            <person name="Heitman J."/>
            <person name="Hesse C."/>
            <person name="Hori C."/>
            <person name="Igarashi K."/>
            <person name="Jurgens J.A."/>
            <person name="Kallen N."/>
            <person name="Kersten P."/>
            <person name="Kohler A."/>
            <person name="Kuees U."/>
            <person name="Kumar T.K.A."/>
            <person name="Kuo A."/>
            <person name="LaButti K."/>
            <person name="Larrondo L.F."/>
            <person name="Lindquist E."/>
            <person name="Ling A."/>
            <person name="Lombard V."/>
            <person name="Lucas S."/>
            <person name="Lundell T."/>
            <person name="Martin R."/>
            <person name="McLaughlin D.J."/>
            <person name="Morgenstern I."/>
            <person name="Morin E."/>
            <person name="Murat C."/>
            <person name="Nagy L.G."/>
            <person name="Nolan M."/>
            <person name="Ohm R.A."/>
            <person name="Patyshakuliyeva A."/>
            <person name="Rokas A."/>
            <person name="Ruiz-Duenas F.J."/>
            <person name="Sabat G."/>
            <person name="Salamov A."/>
            <person name="Samejima M."/>
            <person name="Schmutz J."/>
            <person name="Slot J.C."/>
            <person name="St John F."/>
            <person name="Stenlid J."/>
            <person name="Sun H."/>
            <person name="Sun S."/>
            <person name="Syed K."/>
            <person name="Tsang A."/>
            <person name="Wiebenga A."/>
            <person name="Young D."/>
            <person name="Pisabarro A."/>
            <person name="Eastwood D.C."/>
            <person name="Martin F."/>
            <person name="Cullen D."/>
            <person name="Grigoriev I.V."/>
            <person name="Hibbett D.S."/>
        </authorList>
    </citation>
    <scope>NUCLEOTIDE SEQUENCE [LARGE SCALE GENOMIC DNA]</scope>
    <source>
        <strain evidence="1 2">DJM-731 SS1</strain>
    </source>
</reference>
<gene>
    <name evidence="1" type="ORF">DACRYDRAFT_76968</name>
</gene>
<sequence length="57" mass="6513">MSRFMARFVRSCDLCNLISYLNPYTTPLTYSQSLLSLSLFEQSGHSFRPSNRTSSSN</sequence>
<dbReference type="AlphaFoldDB" id="M5G8I5"/>
<keyword evidence="2" id="KW-1185">Reference proteome</keyword>
<accession>M5G8I5</accession>